<dbReference type="AlphaFoldDB" id="A0A9N9T666"/>
<dbReference type="CDD" id="cd19941">
    <property type="entry name" value="TIL"/>
    <property type="match status" value="1"/>
</dbReference>
<name>A0A9N9T666_DIABA</name>
<dbReference type="EMBL" id="OU898283">
    <property type="protein sequence ID" value="CAG9839580.1"/>
    <property type="molecule type" value="Genomic_DNA"/>
</dbReference>
<dbReference type="OrthoDB" id="6781148at2759"/>
<proteinExistence type="predicted"/>
<evidence type="ECO:0008006" key="3">
    <source>
        <dbReference type="Google" id="ProtNLM"/>
    </source>
</evidence>
<gene>
    <name evidence="1" type="ORF">DIABBA_LOCUS12335</name>
</gene>
<reference evidence="1" key="1">
    <citation type="submission" date="2022-01" db="EMBL/GenBank/DDBJ databases">
        <authorList>
            <person name="King R."/>
        </authorList>
    </citation>
    <scope>NUCLEOTIDE SEQUENCE</scope>
</reference>
<sequence>MSKRKKLFWKRNYTKKRNTHGEFALLSVCNNFRLSRKQVDEVHNIIDNSKCGPNEQDGCVPCPCPERTCQVPDPKCPDLVCAQACFPFCECKPGYLRDATTKKCVPKSSCPKKGY</sequence>
<dbReference type="Proteomes" id="UP001153709">
    <property type="component" value="Chromosome 8"/>
</dbReference>
<protein>
    <recommendedName>
        <fullName evidence="3">TIL domain-containing protein</fullName>
    </recommendedName>
</protein>
<organism evidence="1 2">
    <name type="scientific">Diabrotica balteata</name>
    <name type="common">Banded cucumber beetle</name>
    <dbReference type="NCBI Taxonomy" id="107213"/>
    <lineage>
        <taxon>Eukaryota</taxon>
        <taxon>Metazoa</taxon>
        <taxon>Ecdysozoa</taxon>
        <taxon>Arthropoda</taxon>
        <taxon>Hexapoda</taxon>
        <taxon>Insecta</taxon>
        <taxon>Pterygota</taxon>
        <taxon>Neoptera</taxon>
        <taxon>Endopterygota</taxon>
        <taxon>Coleoptera</taxon>
        <taxon>Polyphaga</taxon>
        <taxon>Cucujiformia</taxon>
        <taxon>Chrysomeloidea</taxon>
        <taxon>Chrysomelidae</taxon>
        <taxon>Galerucinae</taxon>
        <taxon>Diabroticina</taxon>
        <taxon>Diabroticites</taxon>
        <taxon>Diabrotica</taxon>
    </lineage>
</organism>
<dbReference type="Gene3D" id="2.10.25.10">
    <property type="entry name" value="Laminin"/>
    <property type="match status" value="1"/>
</dbReference>
<evidence type="ECO:0000313" key="1">
    <source>
        <dbReference type="EMBL" id="CAG9839580.1"/>
    </source>
</evidence>
<evidence type="ECO:0000313" key="2">
    <source>
        <dbReference type="Proteomes" id="UP001153709"/>
    </source>
</evidence>
<keyword evidence="2" id="KW-1185">Reference proteome</keyword>
<accession>A0A9N9T666</accession>